<protein>
    <submittedName>
        <fullName evidence="1">Protease B</fullName>
    </submittedName>
</protein>
<dbReference type="EMBL" id="JAHESD010000003">
    <property type="protein sequence ID" value="MBT1702069.1"/>
    <property type="molecule type" value="Genomic_DNA"/>
</dbReference>
<dbReference type="GO" id="GO:0006508">
    <property type="term" value="P:proteolysis"/>
    <property type="evidence" value="ECO:0007669"/>
    <property type="project" value="UniProtKB-KW"/>
</dbReference>
<reference evidence="1 2" key="1">
    <citation type="submission" date="2021-05" db="EMBL/GenBank/DDBJ databases">
        <title>A Polyphasic approach of four new species of the genus Ohtaekwangia: Ohtaekwangia histidinii sp. nov., Ohtaekwangia cretensis sp. nov., Ohtaekwangia indiensis sp. nov., Ohtaekwangia reichenbachii sp. nov. from diverse environment.</title>
        <authorList>
            <person name="Octaviana S."/>
        </authorList>
    </citation>
    <scope>NUCLEOTIDE SEQUENCE [LARGE SCALE GENOMIC DNA]</scope>
    <source>
        <strain evidence="1 2">PWU20</strain>
    </source>
</reference>
<dbReference type="InterPro" id="IPR024079">
    <property type="entry name" value="MetalloPept_cat_dom_sf"/>
</dbReference>
<dbReference type="InterPro" id="IPR024653">
    <property type="entry name" value="Peptidase_M10/M27/M57"/>
</dbReference>
<dbReference type="GO" id="GO:0008233">
    <property type="term" value="F:peptidase activity"/>
    <property type="evidence" value="ECO:0007669"/>
    <property type="project" value="UniProtKB-KW"/>
</dbReference>
<comment type="caution">
    <text evidence="1">The sequence shown here is derived from an EMBL/GenBank/DDBJ whole genome shotgun (WGS) entry which is preliminary data.</text>
</comment>
<evidence type="ECO:0000313" key="2">
    <source>
        <dbReference type="Proteomes" id="UP000772618"/>
    </source>
</evidence>
<organism evidence="1 2">
    <name type="scientific">Chryseosolibacter indicus</name>
    <dbReference type="NCBI Taxonomy" id="2782351"/>
    <lineage>
        <taxon>Bacteria</taxon>
        <taxon>Pseudomonadati</taxon>
        <taxon>Bacteroidota</taxon>
        <taxon>Cytophagia</taxon>
        <taxon>Cytophagales</taxon>
        <taxon>Chryseotaleaceae</taxon>
        <taxon>Chryseosolibacter</taxon>
    </lineage>
</organism>
<keyword evidence="1" id="KW-0378">Hydrolase</keyword>
<dbReference type="Gene3D" id="3.40.390.10">
    <property type="entry name" value="Collagenase (Catalytic Domain)"/>
    <property type="match status" value="1"/>
</dbReference>
<dbReference type="SUPFAM" id="SSF55486">
    <property type="entry name" value="Metalloproteases ('zincins'), catalytic domain"/>
    <property type="match status" value="1"/>
</dbReference>
<keyword evidence="1" id="KW-0645">Protease</keyword>
<accession>A0ABS5VKU1</accession>
<gene>
    <name evidence="1" type="ORF">KK060_02205</name>
</gene>
<proteinExistence type="predicted"/>
<dbReference type="RefSeq" id="WP_254151763.1">
    <property type="nucleotide sequence ID" value="NZ_JAHESD010000003.1"/>
</dbReference>
<dbReference type="Proteomes" id="UP000772618">
    <property type="component" value="Unassembled WGS sequence"/>
</dbReference>
<evidence type="ECO:0000313" key="1">
    <source>
        <dbReference type="EMBL" id="MBT1702069.1"/>
    </source>
</evidence>
<dbReference type="Pfam" id="PF12388">
    <property type="entry name" value="Peptidase_M57"/>
    <property type="match status" value="1"/>
</dbReference>
<keyword evidence="2" id="KW-1185">Reference proteome</keyword>
<sequence length="274" mass="29485">MKRIHATTLSIALVFTAMLSCEEQQEELRNDVPKEIISKLEAAGFHTNEGLKKSGNGYIVEYDIFLTENQIDDLVAPVGLGGKAGEEHYRTTNIVKSTPRTLKIYMDPGFDSYMQSSFDAALARYNAENLTLKFQRTTTKTGANIQILTMYELPSGGFVTLGQSAGFPSASGNPASPIKLNTYVYNGSSRRADATTVIAHEIGHAIGLRHTDYMNRAFSCGSSGAGNEGPSQYGAVHIPGTPTNPESGSYMLACSNGGDRPFTSGDKTALSTIY</sequence>
<dbReference type="PROSITE" id="PS51257">
    <property type="entry name" value="PROKAR_LIPOPROTEIN"/>
    <property type="match status" value="1"/>
</dbReference>
<name>A0ABS5VKU1_9BACT</name>